<evidence type="ECO:0000313" key="1">
    <source>
        <dbReference type="EMBL" id="MBO1074878.1"/>
    </source>
</evidence>
<dbReference type="EMBL" id="JACTNF010000008">
    <property type="protein sequence ID" value="MBO1074878.1"/>
    <property type="molecule type" value="Genomic_DNA"/>
</dbReference>
<dbReference type="Proteomes" id="UP001518990">
    <property type="component" value="Unassembled WGS sequence"/>
</dbReference>
<comment type="caution">
    <text evidence="1">The sequence shown here is derived from an EMBL/GenBank/DDBJ whole genome shotgun (WGS) entry which is preliminary data.</text>
</comment>
<protein>
    <submittedName>
        <fullName evidence="1">Uncharacterized protein</fullName>
    </submittedName>
</protein>
<keyword evidence="2" id="KW-1185">Reference proteome</keyword>
<accession>A0ABS3KBM4</accession>
<sequence length="118" mass="11318">MAPQHHAIGSAMPTLKSLSCAELDLIVGGTGLADLAAAGSAPNQPASFALAGEGADPLPAEDPAAGFGLLQVTSANSGPGRGVAVPGGTVLVPVTDFGPGEGVPFFILGEGGSDTVLV</sequence>
<organism evidence="1 2">
    <name type="scientific">Roseomonas marmotae</name>
    <dbReference type="NCBI Taxonomy" id="2768161"/>
    <lineage>
        <taxon>Bacteria</taxon>
        <taxon>Pseudomonadati</taxon>
        <taxon>Pseudomonadota</taxon>
        <taxon>Alphaproteobacteria</taxon>
        <taxon>Acetobacterales</taxon>
        <taxon>Roseomonadaceae</taxon>
        <taxon>Roseomonas</taxon>
    </lineage>
</organism>
<reference evidence="1 2" key="1">
    <citation type="submission" date="2020-09" db="EMBL/GenBank/DDBJ databases">
        <title>Roseomonas.</title>
        <authorList>
            <person name="Zhu W."/>
        </authorList>
    </citation>
    <scope>NUCLEOTIDE SEQUENCE [LARGE SCALE GENOMIC DNA]</scope>
    <source>
        <strain evidence="1 2">1311</strain>
    </source>
</reference>
<evidence type="ECO:0000313" key="2">
    <source>
        <dbReference type="Proteomes" id="UP001518990"/>
    </source>
</evidence>
<dbReference type="RefSeq" id="WP_207446721.1">
    <property type="nucleotide sequence ID" value="NZ_CP061091.1"/>
</dbReference>
<name>A0ABS3KBM4_9PROT</name>
<proteinExistence type="predicted"/>
<gene>
    <name evidence="1" type="ORF">IAI60_09680</name>
</gene>